<dbReference type="InterPro" id="IPR000073">
    <property type="entry name" value="AB_hydrolase_1"/>
</dbReference>
<dbReference type="AlphaFoldDB" id="A0A1T5KLJ1"/>
<feature type="domain" description="AB hydrolase-1" evidence="1">
    <location>
        <begin position="51"/>
        <end position="266"/>
    </location>
</feature>
<dbReference type="PANTHER" id="PTHR46331:SF2">
    <property type="entry name" value="VALACYCLOVIR HYDROLASE"/>
    <property type="match status" value="1"/>
</dbReference>
<proteinExistence type="predicted"/>
<sequence length="278" mass="31457">MKIVIRLIFVSLLWTSCHTGTDKIDFGSNNGSVININGKDIYYEEYGQGTPLLLLSGGGINRSIRDFSKCIPDLSKHYRVITPDTPGQGRSEQTDSLSYDLLTDFISQLMDSLQIDSAYVMGWSDGAIVSLLLAERRPDKIKKVIAVGANNGIRGFAMPEGFPIDSVKPPTLEYWASINAKDIAWYNTLTPKKDWKILVDNMNRVVYAKEYFPPSTYERINIPVMIVLGDRDMISIEHGQEMHRLIKNSQYCVLPNTTHEVFAERPDLINKIAFDFLR</sequence>
<dbReference type="GO" id="GO:0017171">
    <property type="term" value="F:serine hydrolase activity"/>
    <property type="evidence" value="ECO:0007669"/>
    <property type="project" value="TreeGrafter"/>
</dbReference>
<reference evidence="2 3" key="1">
    <citation type="submission" date="2017-02" db="EMBL/GenBank/DDBJ databases">
        <authorList>
            <person name="Peterson S.W."/>
        </authorList>
    </citation>
    <scope>NUCLEOTIDE SEQUENCE [LARGE SCALE GENOMIC DNA]</scope>
    <source>
        <strain evidence="2 3">DSM 25262</strain>
    </source>
</reference>
<dbReference type="Proteomes" id="UP000190961">
    <property type="component" value="Unassembled WGS sequence"/>
</dbReference>
<dbReference type="Pfam" id="PF00561">
    <property type="entry name" value="Abhydrolase_1"/>
    <property type="match status" value="1"/>
</dbReference>
<evidence type="ECO:0000313" key="2">
    <source>
        <dbReference type="EMBL" id="SKC64319.1"/>
    </source>
</evidence>
<dbReference type="OrthoDB" id="2247630at2"/>
<dbReference type="Gene3D" id="3.40.50.1820">
    <property type="entry name" value="alpha/beta hydrolase"/>
    <property type="match status" value="1"/>
</dbReference>
<dbReference type="PRINTS" id="PR00111">
    <property type="entry name" value="ABHYDROLASE"/>
</dbReference>
<keyword evidence="3" id="KW-1185">Reference proteome</keyword>
<dbReference type="PANTHER" id="PTHR46331">
    <property type="entry name" value="VALACYCLOVIR HYDROLASE"/>
    <property type="match status" value="1"/>
</dbReference>
<dbReference type="InterPro" id="IPR029058">
    <property type="entry name" value="AB_hydrolase_fold"/>
</dbReference>
<dbReference type="RefSeq" id="WP_079686773.1">
    <property type="nucleotide sequence ID" value="NZ_FUZU01000001.1"/>
</dbReference>
<dbReference type="EMBL" id="FUZU01000001">
    <property type="protein sequence ID" value="SKC64319.1"/>
    <property type="molecule type" value="Genomic_DNA"/>
</dbReference>
<dbReference type="PROSITE" id="PS51257">
    <property type="entry name" value="PROKAR_LIPOPROTEIN"/>
    <property type="match status" value="1"/>
</dbReference>
<organism evidence="2 3">
    <name type="scientific">Ohtaekwangia koreensis</name>
    <dbReference type="NCBI Taxonomy" id="688867"/>
    <lineage>
        <taxon>Bacteria</taxon>
        <taxon>Pseudomonadati</taxon>
        <taxon>Bacteroidota</taxon>
        <taxon>Cytophagia</taxon>
        <taxon>Cytophagales</taxon>
        <taxon>Fulvivirgaceae</taxon>
        <taxon>Ohtaekwangia</taxon>
    </lineage>
</organism>
<protein>
    <submittedName>
        <fullName evidence="2">Pimeloyl-ACP methyl ester carboxylesterase</fullName>
    </submittedName>
</protein>
<accession>A0A1T5KLJ1</accession>
<gene>
    <name evidence="2" type="ORF">SAMN05660236_2311</name>
</gene>
<dbReference type="STRING" id="688867.SAMN05660236_2311"/>
<dbReference type="SUPFAM" id="SSF53474">
    <property type="entry name" value="alpha/beta-Hydrolases"/>
    <property type="match status" value="1"/>
</dbReference>
<name>A0A1T5KLJ1_9BACT</name>
<evidence type="ECO:0000259" key="1">
    <source>
        <dbReference type="Pfam" id="PF00561"/>
    </source>
</evidence>
<evidence type="ECO:0000313" key="3">
    <source>
        <dbReference type="Proteomes" id="UP000190961"/>
    </source>
</evidence>